<dbReference type="AlphaFoldDB" id="A0A841R509"/>
<dbReference type="EMBL" id="JACHGJ010000001">
    <property type="protein sequence ID" value="MBB6478955.1"/>
    <property type="molecule type" value="Genomic_DNA"/>
</dbReference>
<accession>A0A841R509</accession>
<dbReference type="GO" id="GO:0016747">
    <property type="term" value="F:acyltransferase activity, transferring groups other than amino-acyl groups"/>
    <property type="evidence" value="ECO:0007669"/>
    <property type="project" value="InterPro"/>
</dbReference>
<dbReference type="SUPFAM" id="SSF55729">
    <property type="entry name" value="Acyl-CoA N-acyltransferases (Nat)"/>
    <property type="match status" value="1"/>
</dbReference>
<dbReference type="Gene3D" id="3.40.630.30">
    <property type="match status" value="1"/>
</dbReference>
<dbReference type="RefSeq" id="WP_184743488.1">
    <property type="nucleotide sequence ID" value="NZ_JACHGJ010000001.1"/>
</dbReference>
<proteinExistence type="predicted"/>
<dbReference type="Proteomes" id="UP000587760">
    <property type="component" value="Unassembled WGS sequence"/>
</dbReference>
<protein>
    <submittedName>
        <fullName evidence="2">GNAT superfamily N-acetyltransferase</fullName>
    </submittedName>
</protein>
<sequence length="239" mass="27292">MTKTRIQDIILEDRGKFYGCDRDRFFTTGTTFNHRESLDGKKILYVTDFFDHTFITTGREIIERLKTVADKNLNDSLLPQYLPGIKKEMTYPHFLYHGSDITIPQVADGYEIIPADPADHSLLQQFLNGCTEDDIDDALIDLDDPDEEIRLVMYKGKPIGYGGYRRWGKEMGDVGILIQPDHRKKGLGRAAVAAATEACLKNDCLPFYRTSSDNTGSETIARSLGYQFEWMTTEYHLEN</sequence>
<evidence type="ECO:0000313" key="3">
    <source>
        <dbReference type="Proteomes" id="UP000587760"/>
    </source>
</evidence>
<dbReference type="InterPro" id="IPR000182">
    <property type="entry name" value="GNAT_dom"/>
</dbReference>
<dbReference type="CDD" id="cd04301">
    <property type="entry name" value="NAT_SF"/>
    <property type="match status" value="1"/>
</dbReference>
<gene>
    <name evidence="2" type="ORF">HNR50_000588</name>
</gene>
<keyword evidence="2" id="KW-0808">Transferase</keyword>
<dbReference type="PROSITE" id="PS51186">
    <property type="entry name" value="GNAT"/>
    <property type="match status" value="1"/>
</dbReference>
<evidence type="ECO:0000313" key="2">
    <source>
        <dbReference type="EMBL" id="MBB6478955.1"/>
    </source>
</evidence>
<keyword evidence="3" id="KW-1185">Reference proteome</keyword>
<name>A0A841R509_9SPIO</name>
<dbReference type="Pfam" id="PF00583">
    <property type="entry name" value="Acetyltransf_1"/>
    <property type="match status" value="1"/>
</dbReference>
<organism evidence="2 3">
    <name type="scientific">Spirochaeta isovalerica</name>
    <dbReference type="NCBI Taxonomy" id="150"/>
    <lineage>
        <taxon>Bacteria</taxon>
        <taxon>Pseudomonadati</taxon>
        <taxon>Spirochaetota</taxon>
        <taxon>Spirochaetia</taxon>
        <taxon>Spirochaetales</taxon>
        <taxon>Spirochaetaceae</taxon>
        <taxon>Spirochaeta</taxon>
    </lineage>
</organism>
<reference evidence="2 3" key="1">
    <citation type="submission" date="2020-08" db="EMBL/GenBank/DDBJ databases">
        <title>Genomic Encyclopedia of Type Strains, Phase IV (KMG-IV): sequencing the most valuable type-strain genomes for metagenomic binning, comparative biology and taxonomic classification.</title>
        <authorList>
            <person name="Goeker M."/>
        </authorList>
    </citation>
    <scope>NUCLEOTIDE SEQUENCE [LARGE SCALE GENOMIC DNA]</scope>
    <source>
        <strain evidence="2 3">DSM 2461</strain>
    </source>
</reference>
<comment type="caution">
    <text evidence="2">The sequence shown here is derived from an EMBL/GenBank/DDBJ whole genome shotgun (WGS) entry which is preliminary data.</text>
</comment>
<dbReference type="InterPro" id="IPR016181">
    <property type="entry name" value="Acyl_CoA_acyltransferase"/>
</dbReference>
<evidence type="ECO:0000259" key="1">
    <source>
        <dbReference type="PROSITE" id="PS51186"/>
    </source>
</evidence>
<feature type="domain" description="N-acetyltransferase" evidence="1">
    <location>
        <begin position="110"/>
        <end position="239"/>
    </location>
</feature>